<evidence type="ECO:0000313" key="10">
    <source>
        <dbReference type="Proteomes" id="UP000759131"/>
    </source>
</evidence>
<dbReference type="Proteomes" id="UP000759131">
    <property type="component" value="Unassembled WGS sequence"/>
</dbReference>
<evidence type="ECO:0000313" key="9">
    <source>
        <dbReference type="EMBL" id="CAD7620041.1"/>
    </source>
</evidence>
<dbReference type="Gene3D" id="3.30.560.10">
    <property type="entry name" value="Glucose Oxidase, domain 3"/>
    <property type="match status" value="1"/>
</dbReference>
<keyword evidence="4 5" id="KW-0274">FAD</keyword>
<dbReference type="PIRSF" id="PIRSF000137">
    <property type="entry name" value="Alcohol_oxidase"/>
    <property type="match status" value="1"/>
</dbReference>
<keyword evidence="10" id="KW-1185">Reference proteome</keyword>
<dbReference type="InterPro" id="IPR012132">
    <property type="entry name" value="GMC_OxRdtase"/>
</dbReference>
<dbReference type="Pfam" id="PF05199">
    <property type="entry name" value="GMC_oxred_C"/>
    <property type="match status" value="1"/>
</dbReference>
<evidence type="ECO:0000259" key="8">
    <source>
        <dbReference type="PROSITE" id="PS00624"/>
    </source>
</evidence>
<dbReference type="PANTHER" id="PTHR11552">
    <property type="entry name" value="GLUCOSE-METHANOL-CHOLINE GMC OXIDOREDUCTASE"/>
    <property type="match status" value="1"/>
</dbReference>
<dbReference type="GO" id="GO:0016614">
    <property type="term" value="F:oxidoreductase activity, acting on CH-OH group of donors"/>
    <property type="evidence" value="ECO:0007669"/>
    <property type="project" value="InterPro"/>
</dbReference>
<evidence type="ECO:0000256" key="4">
    <source>
        <dbReference type="ARBA" id="ARBA00022827"/>
    </source>
</evidence>
<dbReference type="PROSITE" id="PS00623">
    <property type="entry name" value="GMC_OXRED_1"/>
    <property type="match status" value="1"/>
</dbReference>
<reference evidence="9" key="1">
    <citation type="submission" date="2020-11" db="EMBL/GenBank/DDBJ databases">
        <authorList>
            <person name="Tran Van P."/>
        </authorList>
    </citation>
    <scope>NUCLEOTIDE SEQUENCE</scope>
</reference>
<dbReference type="SUPFAM" id="SSF54373">
    <property type="entry name" value="FAD-linked reductases, C-terminal domain"/>
    <property type="match status" value="1"/>
</dbReference>
<dbReference type="InterPro" id="IPR000172">
    <property type="entry name" value="GMC_OxRdtase_N"/>
</dbReference>
<dbReference type="SUPFAM" id="SSF51905">
    <property type="entry name" value="FAD/NAD(P)-binding domain"/>
    <property type="match status" value="1"/>
</dbReference>
<dbReference type="AlphaFoldDB" id="A0A7R9PTG5"/>
<gene>
    <name evidence="9" type="ORF">OSB1V03_LOCUS537</name>
</gene>
<evidence type="ECO:0000256" key="6">
    <source>
        <dbReference type="RuleBase" id="RU003968"/>
    </source>
</evidence>
<evidence type="ECO:0000256" key="5">
    <source>
        <dbReference type="PIRSR" id="PIRSR000137-2"/>
    </source>
</evidence>
<evidence type="ECO:0000256" key="1">
    <source>
        <dbReference type="ARBA" id="ARBA00001974"/>
    </source>
</evidence>
<sequence length="579" mass="64049">MVSILTIQIQLRHNLIGKRDTWLQRYDFIVIGSGSAGAVVAHRLSENPTTTVLLLEAGGPQTTATDIPHTWPQSLGGDMDWNYRTVSQPTVCGPAGDGILPMHTGRAVGGTTTINSMTYNRGNRRGYDQWADEYGARGWAYGDVLPHFIAYENNSDATIVGQNPGFHGRQGLVRISTDSDPQPILRLNSQSMNDWGFETIDLNGAKQLGTAIPQRFISADTGMRSGTANGYLDPNPRPGNLHILTASFATKILIRNMRAIGVQFRKDNATHEVMANNEIIISAGAINSPQLLMLSGIGPKDHLNQHNIEVVADLPVGDNLQDHFSVGPIHTIINANTPVKDMPDLSVDQLYHLFVHNSGPLTRYSNTYTYINTMSNADKEWPNSLITGFVAEVKPESNDTYLQPYIGRKLFVMYGLLFRPRSSGTVRLASANPEDHPLIDPKYLSHRQDSEDMAETLRFIYYYLTHSSLDKYVQLIPEAIPPCRGMCSTNQRYYECDDYLKCLVRHRGSSVWHPVGTCRMGGPDRSDTVVTPELSVRGVGGVRVCDASVMPRIPNANTNAVSIMIGEKCSQLIKQHFNL</sequence>
<name>A0A7R9PTG5_9ACAR</name>
<comment type="similarity">
    <text evidence="2 6">Belongs to the GMC oxidoreductase family.</text>
</comment>
<feature type="binding site" evidence="5">
    <location>
        <begin position="512"/>
        <end position="513"/>
    </location>
    <ligand>
        <name>FAD</name>
        <dbReference type="ChEBI" id="CHEBI:57692"/>
    </ligand>
</feature>
<feature type="binding site" evidence="5">
    <location>
        <position position="111"/>
    </location>
    <ligand>
        <name>FAD</name>
        <dbReference type="ChEBI" id="CHEBI:57692"/>
    </ligand>
</feature>
<dbReference type="GO" id="GO:0050660">
    <property type="term" value="F:flavin adenine dinucleotide binding"/>
    <property type="evidence" value="ECO:0007669"/>
    <property type="project" value="InterPro"/>
</dbReference>
<dbReference type="PROSITE" id="PS00624">
    <property type="entry name" value="GMC_OXRED_2"/>
    <property type="match status" value="1"/>
</dbReference>
<dbReference type="EMBL" id="CAJPIZ010000109">
    <property type="protein sequence ID" value="CAG2100471.1"/>
    <property type="molecule type" value="Genomic_DNA"/>
</dbReference>
<keyword evidence="3 6" id="KW-0285">Flavoprotein</keyword>
<dbReference type="Gene3D" id="3.50.50.60">
    <property type="entry name" value="FAD/NAD(P)-binding domain"/>
    <property type="match status" value="1"/>
</dbReference>
<dbReference type="PANTHER" id="PTHR11552:SF147">
    <property type="entry name" value="CHOLINE DEHYDROGENASE, MITOCHONDRIAL"/>
    <property type="match status" value="1"/>
</dbReference>
<dbReference type="Pfam" id="PF00732">
    <property type="entry name" value="GMC_oxred_N"/>
    <property type="match status" value="1"/>
</dbReference>
<evidence type="ECO:0000256" key="2">
    <source>
        <dbReference type="ARBA" id="ARBA00010790"/>
    </source>
</evidence>
<evidence type="ECO:0000256" key="3">
    <source>
        <dbReference type="ARBA" id="ARBA00022630"/>
    </source>
</evidence>
<comment type="cofactor">
    <cofactor evidence="1 5">
        <name>FAD</name>
        <dbReference type="ChEBI" id="CHEBI:57692"/>
    </cofactor>
</comment>
<dbReference type="InterPro" id="IPR036188">
    <property type="entry name" value="FAD/NAD-bd_sf"/>
</dbReference>
<feature type="domain" description="Glucose-methanol-choline oxidoreductase N-terminal" evidence="8">
    <location>
        <begin position="284"/>
        <end position="298"/>
    </location>
</feature>
<protein>
    <recommendedName>
        <fullName evidence="7 8">Glucose-methanol-choline oxidoreductase N-terminal domain-containing protein</fullName>
    </recommendedName>
</protein>
<feature type="domain" description="Glucose-methanol-choline oxidoreductase N-terminal" evidence="7">
    <location>
        <begin position="105"/>
        <end position="128"/>
    </location>
</feature>
<organism evidence="9">
    <name type="scientific">Medioppia subpectinata</name>
    <dbReference type="NCBI Taxonomy" id="1979941"/>
    <lineage>
        <taxon>Eukaryota</taxon>
        <taxon>Metazoa</taxon>
        <taxon>Ecdysozoa</taxon>
        <taxon>Arthropoda</taxon>
        <taxon>Chelicerata</taxon>
        <taxon>Arachnida</taxon>
        <taxon>Acari</taxon>
        <taxon>Acariformes</taxon>
        <taxon>Sarcoptiformes</taxon>
        <taxon>Oribatida</taxon>
        <taxon>Brachypylina</taxon>
        <taxon>Oppioidea</taxon>
        <taxon>Oppiidae</taxon>
        <taxon>Medioppia</taxon>
    </lineage>
</organism>
<dbReference type="OrthoDB" id="6487978at2759"/>
<dbReference type="EMBL" id="OC854684">
    <property type="protein sequence ID" value="CAD7620041.1"/>
    <property type="molecule type" value="Genomic_DNA"/>
</dbReference>
<dbReference type="InterPro" id="IPR007867">
    <property type="entry name" value="GMC_OxRtase_C"/>
</dbReference>
<evidence type="ECO:0000259" key="7">
    <source>
        <dbReference type="PROSITE" id="PS00623"/>
    </source>
</evidence>
<proteinExistence type="inferred from homology"/>
<accession>A0A7R9PTG5</accession>